<feature type="compositionally biased region" description="Basic and acidic residues" evidence="1">
    <location>
        <begin position="1"/>
        <end position="21"/>
    </location>
</feature>
<gene>
    <name evidence="2" type="ORF">Taro_040778</name>
</gene>
<dbReference type="AlphaFoldDB" id="A0A843WRE6"/>
<evidence type="ECO:0000313" key="2">
    <source>
        <dbReference type="EMBL" id="MQM07931.1"/>
    </source>
</evidence>
<organism evidence="2 3">
    <name type="scientific">Colocasia esculenta</name>
    <name type="common">Wild taro</name>
    <name type="synonym">Arum esculentum</name>
    <dbReference type="NCBI Taxonomy" id="4460"/>
    <lineage>
        <taxon>Eukaryota</taxon>
        <taxon>Viridiplantae</taxon>
        <taxon>Streptophyta</taxon>
        <taxon>Embryophyta</taxon>
        <taxon>Tracheophyta</taxon>
        <taxon>Spermatophyta</taxon>
        <taxon>Magnoliopsida</taxon>
        <taxon>Liliopsida</taxon>
        <taxon>Araceae</taxon>
        <taxon>Aroideae</taxon>
        <taxon>Colocasieae</taxon>
        <taxon>Colocasia</taxon>
    </lineage>
</organism>
<proteinExistence type="predicted"/>
<dbReference type="Proteomes" id="UP000652761">
    <property type="component" value="Unassembled WGS sequence"/>
</dbReference>
<evidence type="ECO:0000256" key="1">
    <source>
        <dbReference type="SAM" id="MobiDB-lite"/>
    </source>
</evidence>
<name>A0A843WRE6_COLES</name>
<accession>A0A843WRE6</accession>
<feature type="region of interest" description="Disordered" evidence="1">
    <location>
        <begin position="1"/>
        <end position="86"/>
    </location>
</feature>
<reference evidence="2" key="1">
    <citation type="submission" date="2017-07" db="EMBL/GenBank/DDBJ databases">
        <title>Taro Niue Genome Assembly and Annotation.</title>
        <authorList>
            <person name="Atibalentja N."/>
            <person name="Keating K."/>
            <person name="Fields C.J."/>
        </authorList>
    </citation>
    <scope>NUCLEOTIDE SEQUENCE</scope>
    <source>
        <strain evidence="2">Niue_2</strain>
        <tissue evidence="2">Leaf</tissue>
    </source>
</reference>
<comment type="caution">
    <text evidence="2">The sequence shown here is derived from an EMBL/GenBank/DDBJ whole genome shotgun (WGS) entry which is preliminary data.</text>
</comment>
<dbReference type="EMBL" id="NMUH01003991">
    <property type="protein sequence ID" value="MQM07931.1"/>
    <property type="molecule type" value="Genomic_DNA"/>
</dbReference>
<keyword evidence="3" id="KW-1185">Reference proteome</keyword>
<evidence type="ECO:0000313" key="3">
    <source>
        <dbReference type="Proteomes" id="UP000652761"/>
    </source>
</evidence>
<feature type="compositionally biased region" description="Acidic residues" evidence="1">
    <location>
        <begin position="39"/>
        <end position="48"/>
    </location>
</feature>
<sequence length="86" mass="9188">MKEYKGHVGPRGDECEKKRESGGGTSPNGRYDGVAGTDGMDEEEEEDVACLAPGYVNNGEDAGSEHYGRKPWIARSRGSPRVGGET</sequence>
<protein>
    <submittedName>
        <fullName evidence="2">Uncharacterized protein</fullName>
    </submittedName>
</protein>